<evidence type="ECO:0000256" key="7">
    <source>
        <dbReference type="SAM" id="Phobius"/>
    </source>
</evidence>
<feature type="non-terminal residue" evidence="8">
    <location>
        <position position="391"/>
    </location>
</feature>
<dbReference type="Proteomes" id="UP000176317">
    <property type="component" value="Unassembled WGS sequence"/>
</dbReference>
<keyword evidence="3" id="KW-1003">Cell membrane</keyword>
<dbReference type="InterPro" id="IPR036259">
    <property type="entry name" value="MFS_trans_sf"/>
</dbReference>
<keyword evidence="5 7" id="KW-1133">Transmembrane helix</keyword>
<feature type="transmembrane region" description="Helical" evidence="7">
    <location>
        <begin position="17"/>
        <end position="44"/>
    </location>
</feature>
<feature type="transmembrane region" description="Helical" evidence="7">
    <location>
        <begin position="138"/>
        <end position="159"/>
    </location>
</feature>
<sequence>MITIPNDYLEVLKRRDFFILSLVIFLGQLASSFLILALIVSVFSKTGSNFGVSGVILSFTVPAFFMMAFAGVVADIFDRRKLILGANSLITVVGFIILFKYQYVSASIPLAFLYFAGNSFFIPASSAATAQLVKKCQLLTANSIFMFMITSALILGFFLASMVNFIFGILTTLAVTNAILVLAVVLSYLLPSLKPVRVNHPSVVKNIRSIISGFTFIIRRRVILYFFLMFALMQAITFFGVTLAPGFFNEVVGISIDKSPILVFPLIGLGILAGVGFINKPEMSEGFLVALGLSIVGIASTVLGLLIKFNIIVGNLLYFIPIYLFLIGFGTIITMIASRTMLQKEVPHAHLGIVFGANMILVSFLSAFLSPFGAFIELLLGYINILIYGGL</sequence>
<feature type="transmembrane region" description="Helical" evidence="7">
    <location>
        <begin position="286"/>
        <end position="311"/>
    </location>
</feature>
<dbReference type="AlphaFoldDB" id="A0A1F5G2Y6"/>
<evidence type="ECO:0000256" key="4">
    <source>
        <dbReference type="ARBA" id="ARBA00022692"/>
    </source>
</evidence>
<reference evidence="8 9" key="1">
    <citation type="journal article" date="2016" name="Nat. Commun.">
        <title>Thousands of microbial genomes shed light on interconnected biogeochemical processes in an aquifer system.</title>
        <authorList>
            <person name="Anantharaman K."/>
            <person name="Brown C.T."/>
            <person name="Hug L.A."/>
            <person name="Sharon I."/>
            <person name="Castelle C.J."/>
            <person name="Probst A.J."/>
            <person name="Thomas B.C."/>
            <person name="Singh A."/>
            <person name="Wilkins M.J."/>
            <person name="Karaoz U."/>
            <person name="Brodie E.L."/>
            <person name="Williams K.H."/>
            <person name="Hubbard S.S."/>
            <person name="Banfield J.F."/>
        </authorList>
    </citation>
    <scope>NUCLEOTIDE SEQUENCE [LARGE SCALE GENOMIC DNA]</scope>
</reference>
<feature type="transmembrane region" description="Helical" evidence="7">
    <location>
        <begin position="50"/>
        <end position="70"/>
    </location>
</feature>
<evidence type="ECO:0000256" key="1">
    <source>
        <dbReference type="ARBA" id="ARBA00004651"/>
    </source>
</evidence>
<feature type="transmembrane region" description="Helical" evidence="7">
    <location>
        <begin position="260"/>
        <end position="279"/>
    </location>
</feature>
<feature type="transmembrane region" description="Helical" evidence="7">
    <location>
        <begin position="349"/>
        <end position="366"/>
    </location>
</feature>
<feature type="transmembrane region" description="Helical" evidence="7">
    <location>
        <begin position="107"/>
        <end position="126"/>
    </location>
</feature>
<dbReference type="PANTHER" id="PTHR43266:SF2">
    <property type="entry name" value="MAJOR FACILITATOR SUPERFAMILY (MFS) PROFILE DOMAIN-CONTAINING PROTEIN"/>
    <property type="match status" value="1"/>
</dbReference>
<feature type="transmembrane region" description="Helical" evidence="7">
    <location>
        <begin position="165"/>
        <end position="190"/>
    </location>
</feature>
<dbReference type="SUPFAM" id="SSF103473">
    <property type="entry name" value="MFS general substrate transporter"/>
    <property type="match status" value="1"/>
</dbReference>
<evidence type="ECO:0000256" key="6">
    <source>
        <dbReference type="ARBA" id="ARBA00023136"/>
    </source>
</evidence>
<keyword evidence="4 7" id="KW-0812">Transmembrane</keyword>
<keyword evidence="6 7" id="KW-0472">Membrane</keyword>
<feature type="transmembrane region" description="Helical" evidence="7">
    <location>
        <begin position="222"/>
        <end position="248"/>
    </location>
</feature>
<comment type="subcellular location">
    <subcellularLocation>
        <location evidence="1">Cell membrane</location>
        <topology evidence="1">Multi-pass membrane protein</topology>
    </subcellularLocation>
</comment>
<dbReference type="GO" id="GO:0005886">
    <property type="term" value="C:plasma membrane"/>
    <property type="evidence" value="ECO:0007669"/>
    <property type="project" value="UniProtKB-SubCell"/>
</dbReference>
<dbReference type="PANTHER" id="PTHR43266">
    <property type="entry name" value="MACROLIDE-EFFLUX PROTEIN"/>
    <property type="match status" value="1"/>
</dbReference>
<evidence type="ECO:0000256" key="2">
    <source>
        <dbReference type="ARBA" id="ARBA00022448"/>
    </source>
</evidence>
<evidence type="ECO:0000256" key="5">
    <source>
        <dbReference type="ARBA" id="ARBA00022989"/>
    </source>
</evidence>
<feature type="transmembrane region" description="Helical" evidence="7">
    <location>
        <begin position="317"/>
        <end position="337"/>
    </location>
</feature>
<comment type="caution">
    <text evidence="8">The sequence shown here is derived from an EMBL/GenBank/DDBJ whole genome shotgun (WGS) entry which is preliminary data.</text>
</comment>
<proteinExistence type="predicted"/>
<dbReference type="Pfam" id="PF07690">
    <property type="entry name" value="MFS_1"/>
    <property type="match status" value="1"/>
</dbReference>
<dbReference type="EMBL" id="MFAT01000033">
    <property type="protein sequence ID" value="OGD86241.1"/>
    <property type="molecule type" value="Genomic_DNA"/>
</dbReference>
<organism evidence="8 9">
    <name type="scientific">Candidatus Curtissbacteria bacterium RBG_13_35_7</name>
    <dbReference type="NCBI Taxonomy" id="1797705"/>
    <lineage>
        <taxon>Bacteria</taxon>
        <taxon>Candidatus Curtissiibacteriota</taxon>
    </lineage>
</organism>
<name>A0A1F5G2Y6_9BACT</name>
<dbReference type="InterPro" id="IPR011701">
    <property type="entry name" value="MFS"/>
</dbReference>
<accession>A0A1F5G2Y6</accession>
<evidence type="ECO:0008006" key="10">
    <source>
        <dbReference type="Google" id="ProtNLM"/>
    </source>
</evidence>
<evidence type="ECO:0000313" key="9">
    <source>
        <dbReference type="Proteomes" id="UP000176317"/>
    </source>
</evidence>
<evidence type="ECO:0000313" key="8">
    <source>
        <dbReference type="EMBL" id="OGD86241.1"/>
    </source>
</evidence>
<gene>
    <name evidence="8" type="ORF">A2164_00565</name>
</gene>
<dbReference type="Gene3D" id="1.20.1250.20">
    <property type="entry name" value="MFS general substrate transporter like domains"/>
    <property type="match status" value="1"/>
</dbReference>
<protein>
    <recommendedName>
        <fullName evidence="10">Major facilitator superfamily (MFS) profile domain-containing protein</fullName>
    </recommendedName>
</protein>
<feature type="transmembrane region" description="Helical" evidence="7">
    <location>
        <begin position="82"/>
        <end position="101"/>
    </location>
</feature>
<keyword evidence="2" id="KW-0813">Transport</keyword>
<evidence type="ECO:0000256" key="3">
    <source>
        <dbReference type="ARBA" id="ARBA00022475"/>
    </source>
</evidence>
<dbReference type="GO" id="GO:0022857">
    <property type="term" value="F:transmembrane transporter activity"/>
    <property type="evidence" value="ECO:0007669"/>
    <property type="project" value="InterPro"/>
</dbReference>